<evidence type="ECO:0000313" key="11">
    <source>
        <dbReference type="EMBL" id="PWI71470.1"/>
    </source>
</evidence>
<dbReference type="EMBL" id="JAWRVI010000007">
    <property type="protein sequence ID" value="KAK4092891.1"/>
    <property type="molecule type" value="Genomic_DNA"/>
</dbReference>
<feature type="signal peptide" evidence="8">
    <location>
        <begin position="1"/>
        <end position="17"/>
    </location>
</feature>
<comment type="caution">
    <text evidence="11">The sequence shown here is derived from an EMBL/GenBank/DDBJ whole genome shotgun (WGS) entry which is preliminary data.</text>
</comment>
<name>A0A2U3EAE5_PURLI</name>
<dbReference type="EMBL" id="LCWV01000007">
    <property type="protein sequence ID" value="PWI71470.1"/>
    <property type="molecule type" value="Genomic_DNA"/>
</dbReference>
<dbReference type="Pfam" id="PF00135">
    <property type="entry name" value="COesterase"/>
    <property type="match status" value="1"/>
</dbReference>
<reference evidence="10 13" key="4">
    <citation type="journal article" date="2024" name="Microbiol. Resour. Announc.">
        <title>Genome annotations for the ascomycete fungi Trichoderma harzianum, Trichoderma aggressivum, and Purpureocillium lilacinum.</title>
        <authorList>
            <person name="Beijen E.P.W."/>
            <person name="Ohm R.A."/>
        </authorList>
    </citation>
    <scope>NUCLEOTIDE SEQUENCE [LARGE SCALE GENOMIC DNA]</scope>
    <source>
        <strain evidence="10 13">CBS 150709</strain>
    </source>
</reference>
<evidence type="ECO:0000313" key="12">
    <source>
        <dbReference type="Proteomes" id="UP000245956"/>
    </source>
</evidence>
<accession>A0A2U3EAE5</accession>
<dbReference type="FunFam" id="3.40.50.1820:FF:000213">
    <property type="entry name" value="Carboxylic ester hydrolase"/>
    <property type="match status" value="1"/>
</dbReference>
<dbReference type="InterPro" id="IPR002018">
    <property type="entry name" value="CarbesteraseB"/>
</dbReference>
<dbReference type="SUPFAM" id="SSF53474">
    <property type="entry name" value="alpha/beta-Hydrolases"/>
    <property type="match status" value="1"/>
</dbReference>
<sequence length="575" mass="63236">MKRFLAALAGLLAIAHAIPDSGHPSLQPWADTVTVILPLATVVGSVTDVESFNGIPFAEPPLDQLRLRPPKRLSRPVGIVDAMGTAPDCPQMPRSIDNETTRLLERTAPEIFEVFKFQQGEEIQGQEDCLTVSVQRPKGTQATDKLPVLFYIFGGAFEFGGTASNNPEAFVRFAQSQNQSFIFVGVNYRLAGFGFMGGAEILKDGSANLGLLDQRMGLEWVADNIAFFGGDPDKVTIYGHSAGSISVFDQTALFGGNVTYKGKPLFHGAMMSGGSVLATEPVDSPKAQAIYDNVVDIVGCNQTADTLDCLRHAPFKDLYHAINTAGRVNSYAFLALPYLPRPDGQVLTQSPDVLAKEGKYHAVPVIIGDQEDEGTIFSLTQTDVNSSDRLVDYFAKYFFHRASREQVAGLVGTYPTESAAGSPFRTGDLNEYYQLYSKGNGFKRLAALSGDITFTLTRRLAIEAMDESNPNVPIWSYLGSSSYGVPYLGSFHGSEILLLFSGIGPAARSSRTHYLNFIYNQDPNIGVQQSQQWPRWTKDTRQLLWIKRQSNDLTRDDFRNESYAFIKDNIKALYY</sequence>
<dbReference type="AlphaFoldDB" id="A0A2U3EAE5"/>
<protein>
    <recommendedName>
        <fullName evidence="8">Carboxylic ester hydrolase</fullName>
        <ecNumber evidence="8">3.1.1.-</ecNumber>
    </recommendedName>
</protein>
<gene>
    <name evidence="11" type="ORF">PCL_11564</name>
    <name evidence="10" type="ORF">Purlil1_2816</name>
</gene>
<keyword evidence="5 8" id="KW-0378">Hydrolase</keyword>
<dbReference type="Gene3D" id="3.40.50.1820">
    <property type="entry name" value="alpha/beta hydrolase"/>
    <property type="match status" value="1"/>
</dbReference>
<evidence type="ECO:0000256" key="3">
    <source>
        <dbReference type="ARBA" id="ARBA00022525"/>
    </source>
</evidence>
<evidence type="ECO:0000313" key="10">
    <source>
        <dbReference type="EMBL" id="KAK4092891.1"/>
    </source>
</evidence>
<dbReference type="GO" id="GO:0005576">
    <property type="term" value="C:extracellular region"/>
    <property type="evidence" value="ECO:0007669"/>
    <property type="project" value="UniProtKB-SubCell"/>
</dbReference>
<dbReference type="Proteomes" id="UP001287286">
    <property type="component" value="Unassembled WGS sequence"/>
</dbReference>
<reference evidence="11" key="1">
    <citation type="submission" date="2015-05" db="EMBL/GenBank/DDBJ databases">
        <authorList>
            <person name="Wang D.B."/>
            <person name="Wang M."/>
        </authorList>
    </citation>
    <scope>NUCLEOTIDE SEQUENCE</scope>
    <source>
        <strain evidence="11">36-1</strain>
    </source>
</reference>
<evidence type="ECO:0000256" key="1">
    <source>
        <dbReference type="ARBA" id="ARBA00004613"/>
    </source>
</evidence>
<reference evidence="10" key="3">
    <citation type="submission" date="2023-11" db="EMBL/GenBank/DDBJ databases">
        <authorList>
            <person name="Beijen E."/>
            <person name="Ohm R.A."/>
        </authorList>
    </citation>
    <scope>NUCLEOTIDE SEQUENCE</scope>
    <source>
        <strain evidence="10">CBS 150709</strain>
    </source>
</reference>
<reference evidence="11 12" key="2">
    <citation type="journal article" date="2016" name="Front. Microbiol.">
        <title>Genome and transcriptome sequences reveal the specific parasitism of the nematophagous Purpureocillium lilacinum 36-1.</title>
        <authorList>
            <person name="Xie J."/>
            <person name="Li S."/>
            <person name="Mo C."/>
            <person name="Xiao X."/>
            <person name="Peng D."/>
            <person name="Wang G."/>
            <person name="Xiao Y."/>
        </authorList>
    </citation>
    <scope>NUCLEOTIDE SEQUENCE [LARGE SCALE GENOMIC DNA]</scope>
    <source>
        <strain evidence="11 12">36-1</strain>
    </source>
</reference>
<dbReference type="PROSITE" id="PS00122">
    <property type="entry name" value="CARBOXYLESTERASE_B_1"/>
    <property type="match status" value="1"/>
</dbReference>
<evidence type="ECO:0000256" key="2">
    <source>
        <dbReference type="ARBA" id="ARBA00005964"/>
    </source>
</evidence>
<keyword evidence="6" id="KW-0443">Lipid metabolism</keyword>
<comment type="similarity">
    <text evidence="2 8">Belongs to the type-B carboxylesterase/lipase family.</text>
</comment>
<evidence type="ECO:0000313" key="13">
    <source>
        <dbReference type="Proteomes" id="UP001287286"/>
    </source>
</evidence>
<dbReference type="Proteomes" id="UP000245956">
    <property type="component" value="Unassembled WGS sequence"/>
</dbReference>
<feature type="chain" id="PRO_5015374439" description="Carboxylic ester hydrolase" evidence="8">
    <location>
        <begin position="18"/>
        <end position="575"/>
    </location>
</feature>
<dbReference type="InterPro" id="IPR029058">
    <property type="entry name" value="AB_hydrolase_fold"/>
</dbReference>
<organism evidence="11 12">
    <name type="scientific">Purpureocillium lilacinum</name>
    <name type="common">Paecilomyces lilacinus</name>
    <dbReference type="NCBI Taxonomy" id="33203"/>
    <lineage>
        <taxon>Eukaryota</taxon>
        <taxon>Fungi</taxon>
        <taxon>Dikarya</taxon>
        <taxon>Ascomycota</taxon>
        <taxon>Pezizomycotina</taxon>
        <taxon>Sordariomycetes</taxon>
        <taxon>Hypocreomycetidae</taxon>
        <taxon>Hypocreales</taxon>
        <taxon>Ophiocordycipitaceae</taxon>
        <taxon>Purpureocillium</taxon>
    </lineage>
</organism>
<dbReference type="InterPro" id="IPR019826">
    <property type="entry name" value="Carboxylesterase_B_AS"/>
</dbReference>
<comment type="subcellular location">
    <subcellularLocation>
        <location evidence="1">Secreted</location>
    </subcellularLocation>
</comment>
<feature type="domain" description="Carboxylesterase type B" evidence="9">
    <location>
        <begin position="48"/>
        <end position="565"/>
    </location>
</feature>
<keyword evidence="13" id="KW-1185">Reference proteome</keyword>
<evidence type="ECO:0000256" key="8">
    <source>
        <dbReference type="RuleBase" id="RU361235"/>
    </source>
</evidence>
<proteinExistence type="inferred from homology"/>
<evidence type="ECO:0000256" key="4">
    <source>
        <dbReference type="ARBA" id="ARBA00022729"/>
    </source>
</evidence>
<evidence type="ECO:0000259" key="9">
    <source>
        <dbReference type="Pfam" id="PF00135"/>
    </source>
</evidence>
<evidence type="ECO:0000256" key="6">
    <source>
        <dbReference type="ARBA" id="ARBA00023098"/>
    </source>
</evidence>
<dbReference type="EC" id="3.1.1.-" evidence="8"/>
<keyword evidence="3" id="KW-0964">Secreted</keyword>
<evidence type="ECO:0000256" key="7">
    <source>
        <dbReference type="ARBA" id="ARBA00023180"/>
    </source>
</evidence>
<dbReference type="PANTHER" id="PTHR11559">
    <property type="entry name" value="CARBOXYLESTERASE"/>
    <property type="match status" value="1"/>
</dbReference>
<keyword evidence="7" id="KW-0325">Glycoprotein</keyword>
<dbReference type="InterPro" id="IPR050309">
    <property type="entry name" value="Type-B_Carboxylest/Lipase"/>
</dbReference>
<dbReference type="GO" id="GO:0016787">
    <property type="term" value="F:hydrolase activity"/>
    <property type="evidence" value="ECO:0007669"/>
    <property type="project" value="UniProtKB-KW"/>
</dbReference>
<evidence type="ECO:0000256" key="5">
    <source>
        <dbReference type="ARBA" id="ARBA00022801"/>
    </source>
</evidence>
<dbReference type="GO" id="GO:0006629">
    <property type="term" value="P:lipid metabolic process"/>
    <property type="evidence" value="ECO:0007669"/>
    <property type="project" value="UniProtKB-KW"/>
</dbReference>
<keyword evidence="4 8" id="KW-0732">Signal</keyword>